<sequence length="161" mass="17569">MKSFLFSPNARPRFERQWQSLRSLQRLSLISAGLVLAVTGCNREERPVATGSGSVKADEKPVSGIIISLQPLPPTTGPKATAPVFNGKFEFGEQANLHGGKYRVRFTALPSSLLSQVPPESSEGIIAPGQSIHPDYDVNSTETWELKPGEENTADFEVEFQ</sequence>
<reference evidence="1 2" key="1">
    <citation type="submission" date="2023-06" db="EMBL/GenBank/DDBJ databases">
        <title>Roseiconus lacunae JC819 isolated from Gulf of Mannar region, Tamil Nadu.</title>
        <authorList>
            <person name="Pk S."/>
            <person name="Ch S."/>
            <person name="Ch V.R."/>
        </authorList>
    </citation>
    <scope>NUCLEOTIDE SEQUENCE [LARGE SCALE GENOMIC DNA]</scope>
    <source>
        <strain evidence="1 2">JC819</strain>
    </source>
</reference>
<proteinExistence type="predicted"/>
<comment type="caution">
    <text evidence="1">The sequence shown here is derived from an EMBL/GenBank/DDBJ whole genome shotgun (WGS) entry which is preliminary data.</text>
</comment>
<dbReference type="EMBL" id="JASZZN010000002">
    <property type="protein sequence ID" value="MDM4014581.1"/>
    <property type="molecule type" value="Genomic_DNA"/>
</dbReference>
<evidence type="ECO:0000313" key="1">
    <source>
        <dbReference type="EMBL" id="MDM4014581.1"/>
    </source>
</evidence>
<organism evidence="1 2">
    <name type="scientific">Roseiconus lacunae</name>
    <dbReference type="NCBI Taxonomy" id="2605694"/>
    <lineage>
        <taxon>Bacteria</taxon>
        <taxon>Pseudomonadati</taxon>
        <taxon>Planctomycetota</taxon>
        <taxon>Planctomycetia</taxon>
        <taxon>Pirellulales</taxon>
        <taxon>Pirellulaceae</taxon>
        <taxon>Roseiconus</taxon>
    </lineage>
</organism>
<evidence type="ECO:0000313" key="2">
    <source>
        <dbReference type="Proteomes" id="UP001239462"/>
    </source>
</evidence>
<accession>A0ABT7PED2</accession>
<name>A0ABT7PED2_9BACT</name>
<protein>
    <recommendedName>
        <fullName evidence="3">Carboxypeptidase regulatory-like domain-containing protein</fullName>
    </recommendedName>
</protein>
<gene>
    <name evidence="1" type="ORF">QTN89_03995</name>
</gene>
<evidence type="ECO:0008006" key="3">
    <source>
        <dbReference type="Google" id="ProtNLM"/>
    </source>
</evidence>
<keyword evidence="2" id="KW-1185">Reference proteome</keyword>
<dbReference type="Proteomes" id="UP001239462">
    <property type="component" value="Unassembled WGS sequence"/>
</dbReference>
<dbReference type="RefSeq" id="WP_149498598.1">
    <property type="nucleotide sequence ID" value="NZ_CP141221.1"/>
</dbReference>